<reference evidence="6" key="1">
    <citation type="submission" date="2021-01" db="EMBL/GenBank/DDBJ databases">
        <authorList>
            <person name="Corre E."/>
            <person name="Pelletier E."/>
            <person name="Niang G."/>
            <person name="Scheremetjew M."/>
            <person name="Finn R."/>
            <person name="Kale V."/>
            <person name="Holt S."/>
            <person name="Cochrane G."/>
            <person name="Meng A."/>
            <person name="Brown T."/>
            <person name="Cohen L."/>
        </authorList>
    </citation>
    <scope>NUCLEOTIDE SEQUENCE</scope>
    <source>
        <strain evidence="6">CCMP325</strain>
    </source>
</reference>
<gene>
    <name evidence="6" type="ORF">HPHI1048_LOCUS3243</name>
</gene>
<keyword evidence="5" id="KW-1133">Transmembrane helix</keyword>
<name>A0A7S0H7T3_9CRYP</name>
<feature type="repeat" description="TPR" evidence="3">
    <location>
        <begin position="88"/>
        <end position="121"/>
    </location>
</feature>
<evidence type="ECO:0000256" key="2">
    <source>
        <dbReference type="ARBA" id="ARBA00022803"/>
    </source>
</evidence>
<evidence type="ECO:0000256" key="3">
    <source>
        <dbReference type="PROSITE-ProRule" id="PRU00339"/>
    </source>
</evidence>
<keyword evidence="2 3" id="KW-0802">TPR repeat</keyword>
<evidence type="ECO:0000256" key="4">
    <source>
        <dbReference type="SAM" id="MobiDB-lite"/>
    </source>
</evidence>
<keyword evidence="5" id="KW-0812">Transmembrane</keyword>
<sequence>MTETLSKKEQLFFEYKQKGNDAVKSLDWQNAIRHYTEALHNAPSHYYQPEGQAALVLSNRSMANLKAGSLDKAMEDACECVRLCPRWSKAYFRRAEALRYQGRWQEASDDYRRGSEQDPHDEHLSMMRKEAEEKAKLASSPVEFLLAWEEQAGLDHRTVWPARCGVCGFVLCVMLAMAQPQELSNGVASLMLALAGAALGAGVGLCVSMIKAARRREKLAAPLVEAVRSGEDRGVPSSAAEGQDHADGKRRSRIKGLSKSLKNRAGR</sequence>
<dbReference type="EMBL" id="HBEO01004534">
    <property type="protein sequence ID" value="CAD8470847.1"/>
    <property type="molecule type" value="Transcribed_RNA"/>
</dbReference>
<dbReference type="GO" id="GO:0051879">
    <property type="term" value="F:Hsp90 protein binding"/>
    <property type="evidence" value="ECO:0007669"/>
    <property type="project" value="TreeGrafter"/>
</dbReference>
<keyword evidence="5" id="KW-0472">Membrane</keyword>
<dbReference type="PANTHER" id="PTHR22904:SF523">
    <property type="entry name" value="STRESS-INDUCED-PHOSPHOPROTEIN 1"/>
    <property type="match status" value="1"/>
</dbReference>
<keyword evidence="1" id="KW-0677">Repeat</keyword>
<evidence type="ECO:0000256" key="1">
    <source>
        <dbReference type="ARBA" id="ARBA00022737"/>
    </source>
</evidence>
<dbReference type="PANTHER" id="PTHR22904">
    <property type="entry name" value="TPR REPEAT CONTAINING PROTEIN"/>
    <property type="match status" value="1"/>
</dbReference>
<feature type="transmembrane region" description="Helical" evidence="5">
    <location>
        <begin position="160"/>
        <end position="178"/>
    </location>
</feature>
<evidence type="ECO:0000256" key="5">
    <source>
        <dbReference type="SAM" id="Phobius"/>
    </source>
</evidence>
<dbReference type="Pfam" id="PF07719">
    <property type="entry name" value="TPR_2"/>
    <property type="match status" value="1"/>
</dbReference>
<dbReference type="InterPro" id="IPR013105">
    <property type="entry name" value="TPR_2"/>
</dbReference>
<feature type="region of interest" description="Disordered" evidence="4">
    <location>
        <begin position="227"/>
        <end position="267"/>
    </location>
</feature>
<feature type="transmembrane region" description="Helical" evidence="5">
    <location>
        <begin position="190"/>
        <end position="210"/>
    </location>
</feature>
<organism evidence="6">
    <name type="scientific">Hanusia phi</name>
    <dbReference type="NCBI Taxonomy" id="3032"/>
    <lineage>
        <taxon>Eukaryota</taxon>
        <taxon>Cryptophyceae</taxon>
        <taxon>Pyrenomonadales</taxon>
        <taxon>Geminigeraceae</taxon>
        <taxon>Hanusia</taxon>
    </lineage>
</organism>
<dbReference type="AlphaFoldDB" id="A0A7S0H7T3"/>
<evidence type="ECO:0000313" key="6">
    <source>
        <dbReference type="EMBL" id="CAD8470847.1"/>
    </source>
</evidence>
<dbReference type="InterPro" id="IPR019734">
    <property type="entry name" value="TPR_rpt"/>
</dbReference>
<dbReference type="SUPFAM" id="SSF48452">
    <property type="entry name" value="TPR-like"/>
    <property type="match status" value="1"/>
</dbReference>
<protein>
    <submittedName>
        <fullName evidence="6">Uncharacterized protein</fullName>
    </submittedName>
</protein>
<dbReference type="Gene3D" id="1.25.40.10">
    <property type="entry name" value="Tetratricopeptide repeat domain"/>
    <property type="match status" value="1"/>
</dbReference>
<accession>A0A7S0H7T3</accession>
<feature type="compositionally biased region" description="Basic residues" evidence="4">
    <location>
        <begin position="250"/>
        <end position="267"/>
    </location>
</feature>
<dbReference type="PROSITE" id="PS50005">
    <property type="entry name" value="TPR"/>
    <property type="match status" value="1"/>
</dbReference>
<proteinExistence type="predicted"/>
<dbReference type="SMART" id="SM00028">
    <property type="entry name" value="TPR"/>
    <property type="match status" value="3"/>
</dbReference>
<dbReference type="InterPro" id="IPR011990">
    <property type="entry name" value="TPR-like_helical_dom_sf"/>
</dbReference>